<dbReference type="PANTHER" id="PTHR11808:SF80">
    <property type="entry name" value="CYSTATHIONINE GAMMA-LYASE"/>
    <property type="match status" value="1"/>
</dbReference>
<dbReference type="CDD" id="cd00614">
    <property type="entry name" value="CGS_like"/>
    <property type="match status" value="1"/>
</dbReference>
<dbReference type="Gene3D" id="3.40.640.10">
    <property type="entry name" value="Type I PLP-dependent aspartate aminotransferase-like (Major domain)"/>
    <property type="match status" value="1"/>
</dbReference>
<dbReference type="InterPro" id="IPR000277">
    <property type="entry name" value="Cys/Met-Metab_PyrdxlP-dep_enz"/>
</dbReference>
<keyword evidence="2 3" id="KW-0663">Pyridoxal phosphate</keyword>
<dbReference type="PIRSF" id="PIRSF001434">
    <property type="entry name" value="CGS"/>
    <property type="match status" value="1"/>
</dbReference>
<name>A1ZIW0_MICM2</name>
<dbReference type="OrthoDB" id="634606at2"/>
<evidence type="ECO:0000256" key="1">
    <source>
        <dbReference type="ARBA" id="ARBA00001933"/>
    </source>
</evidence>
<dbReference type="FunFam" id="3.40.640.10:FF:000046">
    <property type="entry name" value="Cystathionine gamma-lyase"/>
    <property type="match status" value="1"/>
</dbReference>
<dbReference type="InterPro" id="IPR015424">
    <property type="entry name" value="PyrdxlP-dep_Trfase"/>
</dbReference>
<dbReference type="GO" id="GO:0019346">
    <property type="term" value="P:transsulfuration"/>
    <property type="evidence" value="ECO:0007669"/>
    <property type="project" value="InterPro"/>
</dbReference>
<dbReference type="Proteomes" id="UP000004095">
    <property type="component" value="Unassembled WGS sequence"/>
</dbReference>
<dbReference type="AlphaFoldDB" id="A1ZIW0"/>
<organism evidence="5 6">
    <name type="scientific">Microscilla marina ATCC 23134</name>
    <dbReference type="NCBI Taxonomy" id="313606"/>
    <lineage>
        <taxon>Bacteria</taxon>
        <taxon>Pseudomonadati</taxon>
        <taxon>Bacteroidota</taxon>
        <taxon>Cytophagia</taxon>
        <taxon>Cytophagales</taxon>
        <taxon>Microscillaceae</taxon>
        <taxon>Microscilla</taxon>
    </lineage>
</organism>
<comment type="cofactor">
    <cofactor evidence="1 4">
        <name>pyridoxal 5'-phosphate</name>
        <dbReference type="ChEBI" id="CHEBI:597326"/>
    </cofactor>
</comment>
<reference evidence="5 6" key="1">
    <citation type="submission" date="2007-01" db="EMBL/GenBank/DDBJ databases">
        <authorList>
            <person name="Haygood M."/>
            <person name="Podell S."/>
            <person name="Anderson C."/>
            <person name="Hopkinson B."/>
            <person name="Roe K."/>
            <person name="Barbeau K."/>
            <person name="Gaasterland T."/>
            <person name="Ferriera S."/>
            <person name="Johnson J."/>
            <person name="Kravitz S."/>
            <person name="Beeson K."/>
            <person name="Sutton G."/>
            <person name="Rogers Y.-H."/>
            <person name="Friedman R."/>
            <person name="Frazier M."/>
            <person name="Venter J.C."/>
        </authorList>
    </citation>
    <scope>NUCLEOTIDE SEQUENCE [LARGE SCALE GENOMIC DNA]</scope>
    <source>
        <strain evidence="5 6">ATCC 23134</strain>
    </source>
</reference>
<comment type="caution">
    <text evidence="5">The sequence shown here is derived from an EMBL/GenBank/DDBJ whole genome shotgun (WGS) entry which is preliminary data.</text>
</comment>
<protein>
    <submittedName>
        <fullName evidence="5">Cys/Met metabolism pyridoxal-phosphate-dependent enzymes</fullName>
    </submittedName>
</protein>
<proteinExistence type="inferred from homology"/>
<sequence>MDISYIINELGEDRSQYAGAVAPPIMQTAMFSFDTVEKMRETLQQESEMPFYTRGHNPTTHILEQKMAALENAEDALVFASGSAAVAAAVIANVNQGDHVVCVQKPYSWTNKLLNSFLNRFGVTNTMVDGTDPQNFESAIQPNTRVLFLESPNSWTFEQQDLAAVAQIAKKHDIVTIIDNSYATPLFQKPIDYGIDIVVHSATKYISGHSDTVAGVLCASKAMTNKIFASEYMTLGGVVAPFNAWLLLRGLRTLPTRMDRVSATTAIVVNYLQEHSMVSKIYYPYLESDPQYTLAKKQMTKGAGQFTIELAIDDIALIEKFCNHLQRFLMACSWGGHESLIFPACVLHTSANYNRAVPPVNMIRFCIGLETPEALIADIEQAFGAIIPEIR</sequence>
<dbReference type="RefSeq" id="WP_002695855.1">
    <property type="nucleotide sequence ID" value="NZ_AAWS01000010.1"/>
</dbReference>
<accession>A1ZIW0</accession>
<dbReference type="InterPro" id="IPR015421">
    <property type="entry name" value="PyrdxlP-dep_Trfase_major"/>
</dbReference>
<dbReference type="InterPro" id="IPR054542">
    <property type="entry name" value="Cys_met_metab_PP"/>
</dbReference>
<keyword evidence="6" id="KW-1185">Reference proteome</keyword>
<evidence type="ECO:0000313" key="6">
    <source>
        <dbReference type="Proteomes" id="UP000004095"/>
    </source>
</evidence>
<dbReference type="GO" id="GO:0016846">
    <property type="term" value="F:carbon-sulfur lyase activity"/>
    <property type="evidence" value="ECO:0007669"/>
    <property type="project" value="TreeGrafter"/>
</dbReference>
<dbReference type="Gene3D" id="3.90.1150.10">
    <property type="entry name" value="Aspartate Aminotransferase, domain 1"/>
    <property type="match status" value="1"/>
</dbReference>
<dbReference type="GO" id="GO:0030170">
    <property type="term" value="F:pyridoxal phosphate binding"/>
    <property type="evidence" value="ECO:0007669"/>
    <property type="project" value="InterPro"/>
</dbReference>
<dbReference type="eggNOG" id="COG0626">
    <property type="taxonomic scope" value="Bacteria"/>
</dbReference>
<dbReference type="SUPFAM" id="SSF53383">
    <property type="entry name" value="PLP-dependent transferases"/>
    <property type="match status" value="1"/>
</dbReference>
<evidence type="ECO:0000256" key="4">
    <source>
        <dbReference type="RuleBase" id="RU362118"/>
    </source>
</evidence>
<dbReference type="PANTHER" id="PTHR11808">
    <property type="entry name" value="TRANS-SULFURATION ENZYME FAMILY MEMBER"/>
    <property type="match status" value="1"/>
</dbReference>
<dbReference type="Pfam" id="PF01053">
    <property type="entry name" value="Cys_Met_Meta_PP"/>
    <property type="match status" value="1"/>
</dbReference>
<evidence type="ECO:0000256" key="3">
    <source>
        <dbReference type="PIRSR" id="PIRSR001434-2"/>
    </source>
</evidence>
<evidence type="ECO:0000256" key="2">
    <source>
        <dbReference type="ARBA" id="ARBA00022898"/>
    </source>
</evidence>
<dbReference type="GO" id="GO:0005737">
    <property type="term" value="C:cytoplasm"/>
    <property type="evidence" value="ECO:0007669"/>
    <property type="project" value="TreeGrafter"/>
</dbReference>
<dbReference type="PROSITE" id="PS00868">
    <property type="entry name" value="CYS_MET_METAB_PP"/>
    <property type="match status" value="1"/>
</dbReference>
<evidence type="ECO:0000313" key="5">
    <source>
        <dbReference type="EMBL" id="EAY29496.1"/>
    </source>
</evidence>
<dbReference type="EMBL" id="AAWS01000010">
    <property type="protein sequence ID" value="EAY29496.1"/>
    <property type="molecule type" value="Genomic_DNA"/>
</dbReference>
<comment type="similarity">
    <text evidence="4">Belongs to the trans-sulfuration enzymes family.</text>
</comment>
<feature type="modified residue" description="N6-(pyridoxal phosphate)lysine" evidence="3">
    <location>
        <position position="204"/>
    </location>
</feature>
<gene>
    <name evidence="5" type="ORF">M23134_00380</name>
</gene>
<dbReference type="InterPro" id="IPR015422">
    <property type="entry name" value="PyrdxlP-dep_Trfase_small"/>
</dbReference>